<dbReference type="AlphaFoldDB" id="A0A383A2X4"/>
<proteinExistence type="predicted"/>
<dbReference type="EMBL" id="UINC01188729">
    <property type="protein sequence ID" value="SVE02092.1"/>
    <property type="molecule type" value="Genomic_DNA"/>
</dbReference>
<protein>
    <submittedName>
        <fullName evidence="2">Uncharacterized protein</fullName>
    </submittedName>
</protein>
<name>A0A383A2X4_9ZZZZ</name>
<accession>A0A383A2X4</accession>
<feature type="compositionally biased region" description="Basic and acidic residues" evidence="1">
    <location>
        <begin position="54"/>
        <end position="64"/>
    </location>
</feature>
<feature type="region of interest" description="Disordered" evidence="1">
    <location>
        <begin position="24"/>
        <end position="79"/>
    </location>
</feature>
<organism evidence="2">
    <name type="scientific">marine metagenome</name>
    <dbReference type="NCBI Taxonomy" id="408172"/>
    <lineage>
        <taxon>unclassified sequences</taxon>
        <taxon>metagenomes</taxon>
        <taxon>ecological metagenomes</taxon>
    </lineage>
</organism>
<evidence type="ECO:0000256" key="1">
    <source>
        <dbReference type="SAM" id="MobiDB-lite"/>
    </source>
</evidence>
<feature type="compositionally biased region" description="Low complexity" evidence="1">
    <location>
        <begin position="65"/>
        <end position="78"/>
    </location>
</feature>
<reference evidence="2" key="1">
    <citation type="submission" date="2018-05" db="EMBL/GenBank/DDBJ databases">
        <authorList>
            <person name="Lanie J.A."/>
            <person name="Ng W.-L."/>
            <person name="Kazmierczak K.M."/>
            <person name="Andrzejewski T.M."/>
            <person name="Davidsen T.M."/>
            <person name="Wayne K.J."/>
            <person name="Tettelin H."/>
            <person name="Glass J.I."/>
            <person name="Rusch D."/>
            <person name="Podicherti R."/>
            <person name="Tsui H.-C.T."/>
            <person name="Winkler M.E."/>
        </authorList>
    </citation>
    <scope>NUCLEOTIDE SEQUENCE</scope>
</reference>
<gene>
    <name evidence="2" type="ORF">METZ01_LOCUS454946</name>
</gene>
<evidence type="ECO:0000313" key="2">
    <source>
        <dbReference type="EMBL" id="SVE02092.1"/>
    </source>
</evidence>
<sequence length="101" mass="10839">MIVSPLIIVSHTISIQRIEVATTDPFSHTPTDPTEGGVTTGTDRFSIQGPHTGMDMDTHMDMDMGPHTGMDMGAGMDTGWEDATMAPRLSERVLVRIGVAV</sequence>